<dbReference type="EMBL" id="LN649229">
    <property type="protein sequence ID" value="CEI63687.1"/>
    <property type="molecule type" value="Genomic_DNA"/>
</dbReference>
<accession>A0A2L2TGZ2</accession>
<organism evidence="1 2">
    <name type="scientific">Fusarium venenatum</name>
    <dbReference type="NCBI Taxonomy" id="56646"/>
    <lineage>
        <taxon>Eukaryota</taxon>
        <taxon>Fungi</taxon>
        <taxon>Dikarya</taxon>
        <taxon>Ascomycota</taxon>
        <taxon>Pezizomycotina</taxon>
        <taxon>Sordariomycetes</taxon>
        <taxon>Hypocreomycetidae</taxon>
        <taxon>Hypocreales</taxon>
        <taxon>Nectriaceae</taxon>
        <taxon>Fusarium</taxon>
    </lineage>
</organism>
<sequence length="291" mass="32695">MSTGEENYVEDGIKCLHLGMYETGVGEFNVFNLATNHYHRYEALERTGAVDITCYLEKVIHGTLSPTQYGSIIVMQWFFQPGPGRRISEATIKLLFEVESSDSDTELEVKYISFEGTYSLMPTTQETSTTRGIEATAGVQEVAQANLTAKWESATTTTASESITLNGGKRLFKNTPPKRIAKWELCENNSQPQGIPGMLRVAVLVARDDEEKFQCRVDFACKTDLKTKLAGMFEKIPKDDPIVFQPDSSDKGKRENRNITYDAKDLGNICLDDLSEVTYRRVITNGEKIWK</sequence>
<keyword evidence="2" id="KW-1185">Reference proteome</keyword>
<dbReference type="STRING" id="56646.A0A2L2TGZ2"/>
<dbReference type="AlphaFoldDB" id="A0A2L2TGZ2"/>
<dbReference type="OrthoDB" id="5030973at2759"/>
<name>A0A2L2TGZ2_9HYPO</name>
<evidence type="ECO:0000313" key="1">
    <source>
        <dbReference type="EMBL" id="CEI63687.1"/>
    </source>
</evidence>
<proteinExistence type="predicted"/>
<reference evidence="2" key="1">
    <citation type="submission" date="2014-10" db="EMBL/GenBank/DDBJ databases">
        <authorList>
            <person name="King R."/>
        </authorList>
    </citation>
    <scope>NUCLEOTIDE SEQUENCE [LARGE SCALE GENOMIC DNA]</scope>
    <source>
        <strain evidence="2">A3/5</strain>
    </source>
</reference>
<protein>
    <submittedName>
        <fullName evidence="1">Uncharacterized protein</fullName>
    </submittedName>
</protein>
<evidence type="ECO:0000313" key="2">
    <source>
        <dbReference type="Proteomes" id="UP000245910"/>
    </source>
</evidence>
<dbReference type="Proteomes" id="UP000245910">
    <property type="component" value="Chromosome I"/>
</dbReference>